<feature type="compositionally biased region" description="Basic and acidic residues" evidence="14">
    <location>
        <begin position="992"/>
        <end position="1010"/>
    </location>
</feature>
<protein>
    <recommendedName>
        <fullName evidence="10">Mitogen-activated protein kinase kinase kinase 19</fullName>
        <ecNumber evidence="2">2.7.11.1</ecNumber>
    </recommendedName>
    <alternativeName>
        <fullName evidence="11">SPS1/STE20-related protein kinase YSK4</fullName>
    </alternativeName>
</protein>
<evidence type="ECO:0000256" key="11">
    <source>
        <dbReference type="ARBA" id="ARBA00080573"/>
    </source>
</evidence>
<evidence type="ECO:0000256" key="4">
    <source>
        <dbReference type="ARBA" id="ARBA00022679"/>
    </source>
</evidence>
<evidence type="ECO:0000313" key="16">
    <source>
        <dbReference type="EMBL" id="KAK2149244.1"/>
    </source>
</evidence>
<feature type="compositionally biased region" description="Polar residues" evidence="14">
    <location>
        <begin position="453"/>
        <end position="468"/>
    </location>
</feature>
<feature type="region of interest" description="Disordered" evidence="14">
    <location>
        <begin position="1114"/>
        <end position="1137"/>
    </location>
</feature>
<feature type="region of interest" description="Disordered" evidence="14">
    <location>
        <begin position="690"/>
        <end position="840"/>
    </location>
</feature>
<feature type="region of interest" description="Disordered" evidence="14">
    <location>
        <begin position="856"/>
        <end position="916"/>
    </location>
</feature>
<feature type="region of interest" description="Disordered" evidence="14">
    <location>
        <begin position="369"/>
        <end position="475"/>
    </location>
</feature>
<feature type="compositionally biased region" description="Basic and acidic residues" evidence="14">
    <location>
        <begin position="525"/>
        <end position="542"/>
    </location>
</feature>
<feature type="region of interest" description="Disordered" evidence="14">
    <location>
        <begin position="1315"/>
        <end position="1355"/>
    </location>
</feature>
<keyword evidence="13" id="KW-0175">Coiled coil</keyword>
<feature type="domain" description="Protein kinase" evidence="15">
    <location>
        <begin position="1606"/>
        <end position="1873"/>
    </location>
</feature>
<feature type="compositionally biased region" description="Low complexity" evidence="14">
    <location>
        <begin position="1484"/>
        <end position="1500"/>
    </location>
</feature>
<dbReference type="GO" id="GO:0004674">
    <property type="term" value="F:protein serine/threonine kinase activity"/>
    <property type="evidence" value="ECO:0007669"/>
    <property type="project" value="UniProtKB-KW"/>
</dbReference>
<organism evidence="16 17">
    <name type="scientific">Paralvinella palmiformis</name>
    <dbReference type="NCBI Taxonomy" id="53620"/>
    <lineage>
        <taxon>Eukaryota</taxon>
        <taxon>Metazoa</taxon>
        <taxon>Spiralia</taxon>
        <taxon>Lophotrochozoa</taxon>
        <taxon>Annelida</taxon>
        <taxon>Polychaeta</taxon>
        <taxon>Sedentaria</taxon>
        <taxon>Canalipalpata</taxon>
        <taxon>Terebellida</taxon>
        <taxon>Terebelliformia</taxon>
        <taxon>Alvinellidae</taxon>
        <taxon>Paralvinella</taxon>
    </lineage>
</organism>
<dbReference type="Proteomes" id="UP001208570">
    <property type="component" value="Unassembled WGS sequence"/>
</dbReference>
<evidence type="ECO:0000256" key="10">
    <source>
        <dbReference type="ARBA" id="ARBA00069016"/>
    </source>
</evidence>
<dbReference type="FunFam" id="1.10.510.10:FF:000331">
    <property type="entry name" value="Mitogen-activated protein kinase kinase kinase 19"/>
    <property type="match status" value="1"/>
</dbReference>
<dbReference type="InterPro" id="IPR008271">
    <property type="entry name" value="Ser/Thr_kinase_AS"/>
</dbReference>
<comment type="catalytic activity">
    <reaction evidence="8">
        <text>L-threonyl-[protein] + ATP = O-phospho-L-threonyl-[protein] + ADP + H(+)</text>
        <dbReference type="Rhea" id="RHEA:46608"/>
        <dbReference type="Rhea" id="RHEA-COMP:11060"/>
        <dbReference type="Rhea" id="RHEA-COMP:11605"/>
        <dbReference type="ChEBI" id="CHEBI:15378"/>
        <dbReference type="ChEBI" id="CHEBI:30013"/>
        <dbReference type="ChEBI" id="CHEBI:30616"/>
        <dbReference type="ChEBI" id="CHEBI:61977"/>
        <dbReference type="ChEBI" id="CHEBI:456216"/>
        <dbReference type="EC" id="2.7.11.1"/>
    </reaction>
</comment>
<evidence type="ECO:0000259" key="15">
    <source>
        <dbReference type="PROSITE" id="PS50011"/>
    </source>
</evidence>
<keyword evidence="4" id="KW-0808">Transferase</keyword>
<name>A0AAD9MZZ6_9ANNE</name>
<feature type="compositionally biased region" description="Basic and acidic residues" evidence="14">
    <location>
        <begin position="1066"/>
        <end position="1087"/>
    </location>
</feature>
<sequence>MFVMMMIVTDDDDGDDDDDDDDDDHITITSTMDTVPLMMMMRMILIIIIFKLKLKEAWRSHNFDWSLDNDANYQRALPGPTIESITPRRASTIVSIERHLSLAEKTKRTEEQLYRDLASGSVSNRGRTPTSCARSPTAGRKLSPIKTHNTPWKSRRDVKFGPGTKPHDGVTNTHLGLKKSSSDLVKGNAESIPLPITTLGLELDDNLYDNRGNRMPTSRVISGRLVQQHHQCAAPNVGDMSNLVDEIYLRGRSSSKASTLTFSDDFDDQMAPPMSTSPPHLTPIRTPSASERNRGLRIPTTINEGETGVGYVLSLDHMHPSNVNPASIKNNSTMYVFPNQHKVLPCTPTCLPEEGADMRLVDYSQDFSYKDDSPRAVTNRTKGGFNIEETRIRNSDDSGIPEDKNSSKSSSVSSSVSNLSSSSPILPDLEDKAVSGDHHVHISPKKDSKSATDVKQSQSDSSFGQPMDSSKGAIKNVDSVKLKQIARDNAVMNQQKLTATSDNVASQGGIIISERTDSIGNSSCKLDDSNSLRENTHSEHKMSTNHGQSSVDKRNPQESKPIQSENRMAEMSQKSVSPNEKPSQSCIKPGSAVTMCSQDSAKDSNQGSGKPWNSSTNLKSINTRSGATACSSGNNSKPIVPVRPSMTPRTSTHTKDQSSPTGQVSNVIVEDLDSEQLWNDQEKCDTGIVCSSGGVNQVSKHDTGKVGGNKSTKSKPPGDGRSRSRAASNSVMKIKTVSNSVMKSVVNDKNVSKTGKNDTNVIKPKAGPISINRQANNKPQTSQVSATKPNPTGMMLKQNVPKTSDNPPVRPPRKSQIQKVNSSGASSHTKQVQTKCNNEKEISSKEYGIVVVEESKTGTQHQQTKKLPAGSEATKSGTKVEEMDVLKDTSHSSPRMNMDISHGAKNDGTAKSSTTEVCITSKPKYSLLKSSTCEKSQSSDGTSQINTSKSCEKSSVPNIKQIQVMPYQEQVAPSQHEGPVIVDIFESLRQERELAEQQQNEDGRSREKAAAKQKQVLYPKKTKTPDVRVTSAGGKTKRSLKSAGGDKNERQKRQQNKRVRKKKMTKKQDKEDLMLTDRPTKKEKEGKGSVYVSGKGWYIHTECNENNDACDVRMDNGSDDSDDDDTTWVQPNYISDDDEDDILRTSLQRNEDSLRHSHEWKSIPGQIRADDSEDELTEVEFEDVEDVQFNVVFTIGSTSDESPGTTSRDILDITEEATKPVFKSNHASQRPSLQNVNVRGTGEMLIEKPEGIMPQVSEAIAAFSRHVTGLELEEMLDGNEGSETSEKNSCNVVRQLEDDDLKDSKFCDSCTKAISSDSAEDNDQNKLDKNHNNESHDDKSLDANGSKKIKSSSSVRNTVIRHKEGFKAPKVQQKKIEKSKNEDEEISEMISEILKSTPDPSLNLSWRSQSEWSGVSKISKDSTKKSPLAQSFGDSQNCSFKEIPNIITKELPGFYPPPTDDEAEEMKTLQKLVNTCKNMPLHVESSQGESQIQEQESVPKGKPPVPPKPLNVGKVVAAQPLKSPRFVRKHDSLKGKHQRMLLFKDTDSVGTMSDYDTASLPMDDQDTLVPSDRAETVTSRLGRHSAAGRPNSSMTNSSEDGEMIQWKRGNLLGKGAFGKVWCGLTNAGELIAVKQIELNIDNMEKAEREYEKIQEEVELLKTLNHQNIVGYLGTSLEDNVVSIFMQFVPGGSIYNLISRFGALEEEVFCRYTQQILQGVQYLHSNNVIHRDIKGGNIMLMQNGVIKLIDFGCAKRLYLNVTPSLNSCNKEQLLKSMRGTPYWMAPEVVREEGHGTKSDIWSVGCTIYEMATMKPPWANESPLAAIFAIGNDAKPVPTLSEKFSSEARLFVSACLTRDQKKRPSAAELLSHQFLLKRMKKPASFS</sequence>
<evidence type="ECO:0000256" key="9">
    <source>
        <dbReference type="ARBA" id="ARBA00048679"/>
    </source>
</evidence>
<feature type="compositionally biased region" description="Polar residues" evidence="14">
    <location>
        <begin position="771"/>
        <end position="790"/>
    </location>
</feature>
<dbReference type="InterPro" id="IPR011009">
    <property type="entry name" value="Kinase-like_dom_sf"/>
</dbReference>
<feature type="compositionally biased region" description="Basic and acidic residues" evidence="14">
    <location>
        <begin position="878"/>
        <end position="890"/>
    </location>
</feature>
<feature type="compositionally biased region" description="Basic residues" evidence="14">
    <location>
        <begin position="1053"/>
        <end position="1065"/>
    </location>
</feature>
<keyword evidence="5 12" id="KW-0547">Nucleotide-binding</keyword>
<keyword evidence="17" id="KW-1185">Reference proteome</keyword>
<comment type="catalytic activity">
    <reaction evidence="9">
        <text>L-seryl-[protein] + ATP = O-phospho-L-seryl-[protein] + ADP + H(+)</text>
        <dbReference type="Rhea" id="RHEA:17989"/>
        <dbReference type="Rhea" id="RHEA-COMP:9863"/>
        <dbReference type="Rhea" id="RHEA-COMP:11604"/>
        <dbReference type="ChEBI" id="CHEBI:15378"/>
        <dbReference type="ChEBI" id="CHEBI:29999"/>
        <dbReference type="ChEBI" id="CHEBI:30616"/>
        <dbReference type="ChEBI" id="CHEBI:83421"/>
        <dbReference type="ChEBI" id="CHEBI:456216"/>
        <dbReference type="EC" id="2.7.11.1"/>
    </reaction>
</comment>
<dbReference type="PANTHER" id="PTHR11584:SF369">
    <property type="entry name" value="MITOGEN-ACTIVATED PROTEIN KINASE KINASE KINASE 19-RELATED"/>
    <property type="match status" value="1"/>
</dbReference>
<gene>
    <name evidence="16" type="ORF">LSH36_459g00036</name>
</gene>
<evidence type="ECO:0000313" key="17">
    <source>
        <dbReference type="Proteomes" id="UP001208570"/>
    </source>
</evidence>
<dbReference type="InterPro" id="IPR017441">
    <property type="entry name" value="Protein_kinase_ATP_BS"/>
</dbReference>
<dbReference type="Gene3D" id="1.10.510.10">
    <property type="entry name" value="Transferase(Phosphotransferase) domain 1"/>
    <property type="match status" value="1"/>
</dbReference>
<feature type="binding site" evidence="12">
    <location>
        <position position="1634"/>
    </location>
    <ligand>
        <name>ATP</name>
        <dbReference type="ChEBI" id="CHEBI:30616"/>
    </ligand>
</feature>
<dbReference type="SUPFAM" id="SSF56112">
    <property type="entry name" value="Protein kinase-like (PK-like)"/>
    <property type="match status" value="1"/>
</dbReference>
<feature type="region of interest" description="Disordered" evidence="14">
    <location>
        <begin position="929"/>
        <end position="956"/>
    </location>
</feature>
<feature type="compositionally biased region" description="Basic and acidic residues" evidence="14">
    <location>
        <begin position="388"/>
        <end position="406"/>
    </location>
</feature>
<feature type="compositionally biased region" description="Polar residues" evidence="14">
    <location>
        <begin position="725"/>
        <end position="760"/>
    </location>
</feature>
<dbReference type="GO" id="GO:0005524">
    <property type="term" value="F:ATP binding"/>
    <property type="evidence" value="ECO:0007669"/>
    <property type="project" value="UniProtKB-UniRule"/>
</dbReference>
<feature type="region of interest" description="Disordered" evidence="14">
    <location>
        <begin position="1408"/>
        <end position="1435"/>
    </location>
</feature>
<dbReference type="PROSITE" id="PS50011">
    <property type="entry name" value="PROTEIN_KINASE_DOM"/>
    <property type="match status" value="1"/>
</dbReference>
<feature type="region of interest" description="Disordered" evidence="14">
    <location>
        <begin position="519"/>
        <end position="664"/>
    </location>
</feature>
<evidence type="ECO:0000256" key="13">
    <source>
        <dbReference type="SAM" id="Coils"/>
    </source>
</evidence>
<feature type="region of interest" description="Disordered" evidence="14">
    <location>
        <begin position="120"/>
        <end position="175"/>
    </location>
</feature>
<feature type="compositionally biased region" description="Basic and acidic residues" evidence="14">
    <location>
        <begin position="429"/>
        <end position="452"/>
    </location>
</feature>
<dbReference type="EC" id="2.7.11.1" evidence="2"/>
<dbReference type="GO" id="GO:0035556">
    <property type="term" value="P:intracellular signal transduction"/>
    <property type="evidence" value="ECO:0007669"/>
    <property type="project" value="UniProtKB-ARBA"/>
</dbReference>
<dbReference type="PROSITE" id="PS00108">
    <property type="entry name" value="PROTEIN_KINASE_ST"/>
    <property type="match status" value="1"/>
</dbReference>
<evidence type="ECO:0000256" key="1">
    <source>
        <dbReference type="ARBA" id="ARBA00008874"/>
    </source>
</evidence>
<proteinExistence type="inferred from homology"/>
<evidence type="ECO:0000256" key="7">
    <source>
        <dbReference type="ARBA" id="ARBA00022840"/>
    </source>
</evidence>
<dbReference type="Pfam" id="PF00069">
    <property type="entry name" value="Pkinase"/>
    <property type="match status" value="1"/>
</dbReference>
<evidence type="ECO:0000256" key="2">
    <source>
        <dbReference type="ARBA" id="ARBA00012513"/>
    </source>
</evidence>
<keyword evidence="3" id="KW-0723">Serine/threonine-protein kinase</keyword>
<dbReference type="PROSITE" id="PS00107">
    <property type="entry name" value="PROTEIN_KINASE_ATP"/>
    <property type="match status" value="1"/>
</dbReference>
<feature type="region of interest" description="Disordered" evidence="14">
    <location>
        <begin position="992"/>
        <end position="1088"/>
    </location>
</feature>
<dbReference type="EMBL" id="JAODUP010000459">
    <property type="protein sequence ID" value="KAK2149244.1"/>
    <property type="molecule type" value="Genomic_DNA"/>
</dbReference>
<keyword evidence="7 12" id="KW-0067">ATP-binding</keyword>
<feature type="compositionally biased region" description="Low complexity" evidence="14">
    <location>
        <begin position="407"/>
        <end position="423"/>
    </location>
</feature>
<comment type="caution">
    <text evidence="16">The sequence shown here is derived from an EMBL/GenBank/DDBJ whole genome shotgun (WGS) entry which is preliminary data.</text>
</comment>
<feature type="compositionally biased region" description="Polar residues" evidence="14">
    <location>
        <begin position="120"/>
        <end position="134"/>
    </location>
</feature>
<evidence type="ECO:0000256" key="12">
    <source>
        <dbReference type="PROSITE-ProRule" id="PRU10141"/>
    </source>
</evidence>
<evidence type="ECO:0000256" key="14">
    <source>
        <dbReference type="SAM" id="MobiDB-lite"/>
    </source>
</evidence>
<dbReference type="SMART" id="SM00220">
    <property type="entry name" value="S_TKc"/>
    <property type="match status" value="1"/>
</dbReference>
<feature type="compositionally biased region" description="Polar residues" evidence="14">
    <location>
        <begin position="815"/>
        <end position="836"/>
    </location>
</feature>
<evidence type="ECO:0000256" key="8">
    <source>
        <dbReference type="ARBA" id="ARBA00047899"/>
    </source>
</evidence>
<dbReference type="PANTHER" id="PTHR11584">
    <property type="entry name" value="SERINE/THREONINE PROTEIN KINASE"/>
    <property type="match status" value="1"/>
</dbReference>
<feature type="coiled-coil region" evidence="13">
    <location>
        <begin position="1633"/>
        <end position="1663"/>
    </location>
</feature>
<comment type="similarity">
    <text evidence="1">Belongs to the protein kinase superfamily. STE Ser/Thr protein kinase family. STE20 subfamily.</text>
</comment>
<feature type="compositionally biased region" description="Basic and acidic residues" evidence="14">
    <location>
        <begin position="1323"/>
        <end position="1341"/>
    </location>
</feature>
<reference evidence="16" key="1">
    <citation type="journal article" date="2023" name="Mol. Biol. Evol.">
        <title>Third-Generation Sequencing Reveals the Adaptive Role of the Epigenome in Three Deep-Sea Polychaetes.</title>
        <authorList>
            <person name="Perez M."/>
            <person name="Aroh O."/>
            <person name="Sun Y."/>
            <person name="Lan Y."/>
            <person name="Juniper S.K."/>
            <person name="Young C.R."/>
            <person name="Angers B."/>
            <person name="Qian P.Y."/>
        </authorList>
    </citation>
    <scope>NUCLEOTIDE SEQUENCE</scope>
    <source>
        <strain evidence="16">P08H-3</strain>
    </source>
</reference>
<accession>A0AAD9MZZ6</accession>
<evidence type="ECO:0000256" key="6">
    <source>
        <dbReference type="ARBA" id="ARBA00022777"/>
    </source>
</evidence>
<feature type="compositionally biased region" description="Acidic residues" evidence="14">
    <location>
        <begin position="1117"/>
        <end position="1126"/>
    </location>
</feature>
<feature type="compositionally biased region" description="Polar residues" evidence="14">
    <location>
        <begin position="594"/>
        <end position="637"/>
    </location>
</feature>
<keyword evidence="6" id="KW-0418">Kinase</keyword>
<evidence type="ECO:0000256" key="3">
    <source>
        <dbReference type="ARBA" id="ARBA00022527"/>
    </source>
</evidence>
<feature type="compositionally biased region" description="Polar residues" evidence="14">
    <location>
        <begin position="558"/>
        <end position="586"/>
    </location>
</feature>
<dbReference type="InterPro" id="IPR000719">
    <property type="entry name" value="Prot_kinase_dom"/>
</dbReference>
<feature type="region of interest" description="Disordered" evidence="14">
    <location>
        <begin position="1365"/>
        <end position="1384"/>
    </location>
</feature>
<evidence type="ECO:0000256" key="5">
    <source>
        <dbReference type="ARBA" id="ARBA00022741"/>
    </source>
</evidence>
<feature type="region of interest" description="Disordered" evidence="14">
    <location>
        <begin position="1578"/>
        <end position="1600"/>
    </location>
</feature>
<feature type="region of interest" description="Disordered" evidence="14">
    <location>
        <begin position="1483"/>
        <end position="1507"/>
    </location>
</feature>
<feature type="compositionally biased region" description="Polar residues" evidence="14">
    <location>
        <begin position="647"/>
        <end position="664"/>
    </location>
</feature>